<name>A0ABS6V5E7_9SPHN</name>
<dbReference type="RefSeq" id="WP_218632757.1">
    <property type="nucleotide sequence ID" value="NZ_JAHVAH010000001.1"/>
</dbReference>
<feature type="signal peptide" evidence="1">
    <location>
        <begin position="1"/>
        <end position="29"/>
    </location>
</feature>
<proteinExistence type="predicted"/>
<dbReference type="Proteomes" id="UP000698028">
    <property type="component" value="Unassembled WGS sequence"/>
</dbReference>
<accession>A0ABS6V5E7</accession>
<feature type="chain" id="PRO_5046072246" evidence="1">
    <location>
        <begin position="30"/>
        <end position="164"/>
    </location>
</feature>
<keyword evidence="3" id="KW-1185">Reference proteome</keyword>
<evidence type="ECO:0000313" key="2">
    <source>
        <dbReference type="EMBL" id="MBW0144797.1"/>
    </source>
</evidence>
<reference evidence="2 3" key="1">
    <citation type="submission" date="2021-07" db="EMBL/GenBank/DDBJ databases">
        <title>The draft genome sequence of Sphingomicrobium sp. B8.</title>
        <authorList>
            <person name="Mu L."/>
        </authorList>
    </citation>
    <scope>NUCLEOTIDE SEQUENCE [LARGE SCALE GENOMIC DNA]</scope>
    <source>
        <strain evidence="2 3">B8</strain>
    </source>
</reference>
<sequence length="164" mass="20346">MRTRFATKTMLAGAALAAGLAAAPATADAQQRYNHYGYERYDDRYDRYDRRGYNRDYVDPRRLYRFNRELSQIRHDIRDLRYRGLIDRKEARKLRKKTDKIQRKIQRMSYNGVTRWEVREARQNVRGLRQQIRHEIRDGRHRWGRDARYDRRYRDWDDDDRWDD</sequence>
<organism evidence="2 3">
    <name type="scientific">Sphingomicrobium clamense</name>
    <dbReference type="NCBI Taxonomy" id="2851013"/>
    <lineage>
        <taxon>Bacteria</taxon>
        <taxon>Pseudomonadati</taxon>
        <taxon>Pseudomonadota</taxon>
        <taxon>Alphaproteobacteria</taxon>
        <taxon>Sphingomonadales</taxon>
        <taxon>Sphingomonadaceae</taxon>
        <taxon>Sphingomicrobium</taxon>
    </lineage>
</organism>
<keyword evidence="1" id="KW-0732">Signal</keyword>
<protein>
    <submittedName>
        <fullName evidence="2">Uncharacterized protein</fullName>
    </submittedName>
</protein>
<dbReference type="EMBL" id="JAHVAH010000001">
    <property type="protein sequence ID" value="MBW0144797.1"/>
    <property type="molecule type" value="Genomic_DNA"/>
</dbReference>
<evidence type="ECO:0000313" key="3">
    <source>
        <dbReference type="Proteomes" id="UP000698028"/>
    </source>
</evidence>
<comment type="caution">
    <text evidence="2">The sequence shown here is derived from an EMBL/GenBank/DDBJ whole genome shotgun (WGS) entry which is preliminary data.</text>
</comment>
<gene>
    <name evidence="2" type="ORF">KTQ36_05745</name>
</gene>
<evidence type="ECO:0000256" key="1">
    <source>
        <dbReference type="SAM" id="SignalP"/>
    </source>
</evidence>